<dbReference type="Gene3D" id="3.10.10.10">
    <property type="entry name" value="HIV Type 1 Reverse Transcriptase, subunit A, domain 1"/>
    <property type="match status" value="1"/>
</dbReference>
<feature type="region of interest" description="Disordered" evidence="1">
    <location>
        <begin position="1"/>
        <end position="25"/>
    </location>
</feature>
<sequence length="108" mass="12237">MGWAYENPQSRWAGPALSLKKPGSEEYRQTSDYRAVNAETETATGVMPILRFITKHVRASVLRLRYSGHGIDFCPPDDALQTYIRKIEDRAPGLLDQNARQPSRKTNC</sequence>
<proteinExistence type="predicted"/>
<dbReference type="SUPFAM" id="SSF56672">
    <property type="entry name" value="DNA/RNA polymerases"/>
    <property type="match status" value="1"/>
</dbReference>
<accession>W2YZS9</accession>
<evidence type="ECO:0000256" key="1">
    <source>
        <dbReference type="SAM" id="MobiDB-lite"/>
    </source>
</evidence>
<evidence type="ECO:0000313" key="3">
    <source>
        <dbReference type="Proteomes" id="UP000018948"/>
    </source>
</evidence>
<reference evidence="2 3" key="1">
    <citation type="submission" date="2013-11" db="EMBL/GenBank/DDBJ databases">
        <title>The Genome Sequence of Phytophthora parasitica P10297.</title>
        <authorList>
            <consortium name="The Broad Institute Genomics Platform"/>
            <person name="Russ C."/>
            <person name="Tyler B."/>
            <person name="Panabieres F."/>
            <person name="Shan W."/>
            <person name="Tripathy S."/>
            <person name="Grunwald N."/>
            <person name="Machado M."/>
            <person name="Johnson C.S."/>
            <person name="Walker B."/>
            <person name="Young S.K."/>
            <person name="Zeng Q."/>
            <person name="Gargeya S."/>
            <person name="Fitzgerald M."/>
            <person name="Haas B."/>
            <person name="Abouelleil A."/>
            <person name="Allen A.W."/>
            <person name="Alvarado L."/>
            <person name="Arachchi H.M."/>
            <person name="Berlin A.M."/>
            <person name="Chapman S.B."/>
            <person name="Gainer-Dewar J."/>
            <person name="Goldberg J."/>
            <person name="Griggs A."/>
            <person name="Gujja S."/>
            <person name="Hansen M."/>
            <person name="Howarth C."/>
            <person name="Imamovic A."/>
            <person name="Ireland A."/>
            <person name="Larimer J."/>
            <person name="McCowan C."/>
            <person name="Murphy C."/>
            <person name="Pearson M."/>
            <person name="Poon T.W."/>
            <person name="Priest M."/>
            <person name="Roberts A."/>
            <person name="Saif S."/>
            <person name="Shea T."/>
            <person name="Sisk P."/>
            <person name="Sykes S."/>
            <person name="Wortman J."/>
            <person name="Nusbaum C."/>
            <person name="Birren B."/>
        </authorList>
    </citation>
    <scope>NUCLEOTIDE SEQUENCE [LARGE SCALE GENOMIC DNA]</scope>
    <source>
        <strain evidence="2 3">P10297</strain>
    </source>
</reference>
<protein>
    <submittedName>
        <fullName evidence="2">Uncharacterized protein</fullName>
    </submittedName>
</protein>
<name>W2YZS9_PHYNI</name>
<dbReference type="InterPro" id="IPR043502">
    <property type="entry name" value="DNA/RNA_pol_sf"/>
</dbReference>
<comment type="caution">
    <text evidence="2">The sequence shown here is derived from an EMBL/GenBank/DDBJ whole genome shotgun (WGS) entry which is preliminary data.</text>
</comment>
<dbReference type="Proteomes" id="UP000018948">
    <property type="component" value="Unassembled WGS sequence"/>
</dbReference>
<dbReference type="EMBL" id="ANIY01002703">
    <property type="protein sequence ID" value="ETP39474.1"/>
    <property type="molecule type" value="Genomic_DNA"/>
</dbReference>
<gene>
    <name evidence="2" type="ORF">F442_13075</name>
</gene>
<dbReference type="AlphaFoldDB" id="W2YZS9"/>
<organism evidence="2 3">
    <name type="scientific">Phytophthora nicotianae P10297</name>
    <dbReference type="NCBI Taxonomy" id="1317064"/>
    <lineage>
        <taxon>Eukaryota</taxon>
        <taxon>Sar</taxon>
        <taxon>Stramenopiles</taxon>
        <taxon>Oomycota</taxon>
        <taxon>Peronosporomycetes</taxon>
        <taxon>Peronosporales</taxon>
        <taxon>Peronosporaceae</taxon>
        <taxon>Phytophthora</taxon>
    </lineage>
</organism>
<evidence type="ECO:0000313" key="2">
    <source>
        <dbReference type="EMBL" id="ETP39474.1"/>
    </source>
</evidence>